<organism evidence="1 2">
    <name type="scientific">Paracoccus aestuarii</name>
    <dbReference type="NCBI Taxonomy" id="453842"/>
    <lineage>
        <taxon>Bacteria</taxon>
        <taxon>Pseudomonadati</taxon>
        <taxon>Pseudomonadota</taxon>
        <taxon>Alphaproteobacteria</taxon>
        <taxon>Rhodobacterales</taxon>
        <taxon>Paracoccaceae</taxon>
        <taxon>Paracoccus</taxon>
    </lineage>
</organism>
<dbReference type="RefSeq" id="WP_205962022.1">
    <property type="nucleotide sequence ID" value="NZ_QZEV01000238.1"/>
</dbReference>
<evidence type="ECO:0000313" key="2">
    <source>
        <dbReference type="Proteomes" id="UP000285530"/>
    </source>
</evidence>
<accession>A0A418ZNT6</accession>
<dbReference type="AlphaFoldDB" id="A0A418ZNT6"/>
<sequence>SDLRAFISTIGSALEAHHGHLLPAFIQRVINDQAMILHTLPARLNAAEERLLRDGRISIVAGDGARLEALRRLALVAVAGEMAIEYGLLPWPAETAEAAVLAMAVRWHSADLLRFALEAVLQRLRNFLETSETAFKHLSTAGPKTTLDKELGWQDDTYYYLTTKQMRRVEGLSTAIPELVLHGIIVPGGQGNSWQFRMGRQFSPRPNLYRICKQKL</sequence>
<evidence type="ECO:0000313" key="1">
    <source>
        <dbReference type="EMBL" id="RJK92586.1"/>
    </source>
</evidence>
<name>A0A418ZNT6_9RHOB</name>
<keyword evidence="2" id="KW-1185">Reference proteome</keyword>
<comment type="caution">
    <text evidence="1">The sequence shown here is derived from an EMBL/GenBank/DDBJ whole genome shotgun (WGS) entry which is preliminary data.</text>
</comment>
<protein>
    <submittedName>
        <fullName evidence="1">Uncharacterized protein</fullName>
    </submittedName>
</protein>
<gene>
    <name evidence="1" type="ORF">D3P06_19135</name>
</gene>
<proteinExistence type="predicted"/>
<feature type="non-terminal residue" evidence="1">
    <location>
        <position position="1"/>
    </location>
</feature>
<dbReference type="EMBL" id="QZEV01000238">
    <property type="protein sequence ID" value="RJK92586.1"/>
    <property type="molecule type" value="Genomic_DNA"/>
</dbReference>
<reference evidence="1 2" key="1">
    <citation type="submission" date="2018-09" db="EMBL/GenBank/DDBJ databases">
        <title>Paracoccus onubensis nov. sp. a moderate halophilic bacterium isolated from Gruta de las Maravillas (Aracena, Spain).</title>
        <authorList>
            <person name="Jurado V."/>
            <person name="Gutierrez-Patricio S."/>
            <person name="Gonzalez-Pimentel J.L."/>
            <person name="Laiz L."/>
            <person name="Saiz-Jimenez C."/>
        </authorList>
    </citation>
    <scope>NUCLEOTIDE SEQUENCE [LARGE SCALE GENOMIC DNA]</scope>
    <source>
        <strain evidence="1 2">DSM 19484</strain>
    </source>
</reference>
<dbReference type="Proteomes" id="UP000285530">
    <property type="component" value="Unassembled WGS sequence"/>
</dbReference>